<comment type="similarity">
    <text evidence="2">Belongs to the TFB1 family.</text>
</comment>
<keyword evidence="4" id="KW-0805">Transcription regulation</keyword>
<dbReference type="OMA" id="NRPNFDM"/>
<feature type="domain" description="BSD" evidence="7">
    <location>
        <begin position="227"/>
        <end position="278"/>
    </location>
</feature>
<dbReference type="GO" id="GO:0000439">
    <property type="term" value="C:transcription factor TFIIH core complex"/>
    <property type="evidence" value="ECO:0007669"/>
    <property type="project" value="InterPro"/>
</dbReference>
<name>A0A3E2GSP0_SCYLI</name>
<evidence type="ECO:0000259" key="7">
    <source>
        <dbReference type="PROSITE" id="PS50858"/>
    </source>
</evidence>
<evidence type="ECO:0000256" key="5">
    <source>
        <dbReference type="ARBA" id="ARBA00023163"/>
    </source>
</evidence>
<gene>
    <name evidence="8" type="ORF">B7463_g12250</name>
</gene>
<proteinExistence type="inferred from homology"/>
<dbReference type="Pfam" id="PF03909">
    <property type="entry name" value="BSD"/>
    <property type="match status" value="2"/>
</dbReference>
<dbReference type="CDD" id="cd13229">
    <property type="entry name" value="PH_TFIIH"/>
    <property type="match status" value="1"/>
</dbReference>
<organism evidence="8 9">
    <name type="scientific">Scytalidium lignicola</name>
    <name type="common">Hyphomycete</name>
    <dbReference type="NCBI Taxonomy" id="5539"/>
    <lineage>
        <taxon>Eukaryota</taxon>
        <taxon>Fungi</taxon>
        <taxon>Dikarya</taxon>
        <taxon>Ascomycota</taxon>
        <taxon>Pezizomycotina</taxon>
        <taxon>Leotiomycetes</taxon>
        <taxon>Leotiomycetes incertae sedis</taxon>
        <taxon>Scytalidium</taxon>
    </lineage>
</organism>
<keyword evidence="5" id="KW-0804">Transcription</keyword>
<evidence type="ECO:0000256" key="4">
    <source>
        <dbReference type="ARBA" id="ARBA00023015"/>
    </source>
</evidence>
<dbReference type="PANTHER" id="PTHR12856">
    <property type="entry name" value="TRANSCRIPTION INITIATION FACTOR IIH-RELATED"/>
    <property type="match status" value="1"/>
</dbReference>
<dbReference type="SMART" id="SM00751">
    <property type="entry name" value="BSD"/>
    <property type="match status" value="2"/>
</dbReference>
<dbReference type="EMBL" id="NCSJ02000515">
    <property type="protein sequence ID" value="RFU24090.1"/>
    <property type="molecule type" value="Genomic_DNA"/>
</dbReference>
<dbReference type="GO" id="GO:0006289">
    <property type="term" value="P:nucleotide-excision repair"/>
    <property type="evidence" value="ECO:0007669"/>
    <property type="project" value="InterPro"/>
</dbReference>
<evidence type="ECO:0000313" key="8">
    <source>
        <dbReference type="EMBL" id="RFU24090.1"/>
    </source>
</evidence>
<protein>
    <recommendedName>
        <fullName evidence="7">BSD domain-containing protein</fullName>
    </recommendedName>
</protein>
<sequence length="645" mass="71541">MATSKTAHIRASTLYQKSEGTLSISKDQKSLLWLPLKDSPENFVTISIADIANLQQTPESAKKVMLKVFEKVPSSAEPVTHLFHFNSPTNPRGEANAIKDALTTLISEIKANDVKGLAGSNAGGTQSAAMAIASAVSSKPASVPSKWYDDAQLKIDIELQQSLMKKDPSLHRTYMEARRTKPDTISDSQFNSQFWSTRTNILRAHAIETNQKRGAYNVLSAVKPRQVDGELKMNISAEQVQLIFSQHPLVKRVYDENVPKLNETEFWSRFFLSRLFKKLKGERVTEADTTDPTFDRYLNANDDENITQNLLNLHIPHVIDLEGNEENQGGFKSGNRKDFTMRPSSSAKVPIVRTLNSLSEKIMAHVAPSDADVTAPAGMDEETFNMLALRDLQGDPEENRLMLNIKEQSRFFSNDTSDVSEEAALYAKQIPSEVLFALQTDLDPTIMDSDATGGLDLRTAIGFLDDSDSDDDEEEKVPHVGSKASLAEAQKQILRSITYQRAVIDGSGAESSLSGLPQKIFDRLTLTHATTTEFLHHFWVIFLSGDPDRAGELAKMVETLERAMDRINTVAADAEKERSEIIAKQKQHIRQVWEDTGRKIQWSSSSVGGGEKVVKEMMEPTIKALDKAAKDYRKALAAEGVNTAV</sequence>
<dbReference type="GO" id="GO:0006351">
    <property type="term" value="P:DNA-templated transcription"/>
    <property type="evidence" value="ECO:0007669"/>
    <property type="project" value="InterPro"/>
</dbReference>
<comment type="caution">
    <text evidence="8">The sequence shown here is derived from an EMBL/GenBank/DDBJ whole genome shotgun (WGS) entry which is preliminary data.</text>
</comment>
<dbReference type="InterPro" id="IPR027079">
    <property type="entry name" value="Tfb1/GTF2H1"/>
</dbReference>
<evidence type="ECO:0000256" key="6">
    <source>
        <dbReference type="ARBA" id="ARBA00023242"/>
    </source>
</evidence>
<evidence type="ECO:0000256" key="2">
    <source>
        <dbReference type="ARBA" id="ARBA00009448"/>
    </source>
</evidence>
<feature type="non-terminal residue" evidence="8">
    <location>
        <position position="1"/>
    </location>
</feature>
<comment type="subcellular location">
    <subcellularLocation>
        <location evidence="1">Nucleus</location>
    </subcellularLocation>
</comment>
<reference evidence="8 9" key="1">
    <citation type="submission" date="2018-05" db="EMBL/GenBank/DDBJ databases">
        <title>Draft genome sequence of Scytalidium lignicola DSM 105466, a ubiquitous saprotrophic fungus.</title>
        <authorList>
            <person name="Buettner E."/>
            <person name="Gebauer A.M."/>
            <person name="Hofrichter M."/>
            <person name="Liers C."/>
            <person name="Kellner H."/>
        </authorList>
    </citation>
    <scope>NUCLEOTIDE SEQUENCE [LARGE SCALE GENOMIC DNA]</scope>
    <source>
        <strain evidence="8 9">DSM 105466</strain>
    </source>
</reference>
<dbReference type="STRING" id="5539.A0A3E2GSP0"/>
<dbReference type="InterPro" id="IPR011993">
    <property type="entry name" value="PH-like_dom_sf"/>
</dbReference>
<dbReference type="SUPFAM" id="SSF50729">
    <property type="entry name" value="PH domain-like"/>
    <property type="match status" value="1"/>
</dbReference>
<dbReference type="Proteomes" id="UP000258309">
    <property type="component" value="Unassembled WGS sequence"/>
</dbReference>
<dbReference type="InterPro" id="IPR005607">
    <property type="entry name" value="BSD_dom"/>
</dbReference>
<feature type="non-terminal residue" evidence="8">
    <location>
        <position position="645"/>
    </location>
</feature>
<keyword evidence="3" id="KW-0677">Repeat</keyword>
<evidence type="ECO:0000313" key="9">
    <source>
        <dbReference type="Proteomes" id="UP000258309"/>
    </source>
</evidence>
<feature type="domain" description="BSD" evidence="7">
    <location>
        <begin position="147"/>
        <end position="206"/>
    </location>
</feature>
<dbReference type="PROSITE" id="PS50858">
    <property type="entry name" value="BSD"/>
    <property type="match status" value="2"/>
</dbReference>
<evidence type="ECO:0000256" key="1">
    <source>
        <dbReference type="ARBA" id="ARBA00004123"/>
    </source>
</evidence>
<dbReference type="Pfam" id="PF08567">
    <property type="entry name" value="PH_TFIIH"/>
    <property type="match status" value="1"/>
</dbReference>
<keyword evidence="9" id="KW-1185">Reference proteome</keyword>
<dbReference type="InterPro" id="IPR013876">
    <property type="entry name" value="TFIIH_BTF_p62_N"/>
</dbReference>
<dbReference type="OrthoDB" id="360521at2759"/>
<dbReference type="Gene3D" id="2.30.29.30">
    <property type="entry name" value="Pleckstrin-homology domain (PH domain)/Phosphotyrosine-binding domain (PTB)"/>
    <property type="match status" value="1"/>
</dbReference>
<keyword evidence="6" id="KW-0539">Nucleus</keyword>
<accession>A0A3E2GSP0</accession>
<dbReference type="AlphaFoldDB" id="A0A3E2GSP0"/>
<evidence type="ECO:0000256" key="3">
    <source>
        <dbReference type="ARBA" id="ARBA00022737"/>
    </source>
</evidence>